<organism evidence="2 3">
    <name type="scientific">Lactiplantibacillus daoliensis</name>
    <dbReference type="NCBI Taxonomy" id="2559916"/>
    <lineage>
        <taxon>Bacteria</taxon>
        <taxon>Bacillati</taxon>
        <taxon>Bacillota</taxon>
        <taxon>Bacilli</taxon>
        <taxon>Lactobacillales</taxon>
        <taxon>Lactobacillaceae</taxon>
        <taxon>Lactiplantibacillus</taxon>
    </lineage>
</organism>
<dbReference type="InterPro" id="IPR013830">
    <property type="entry name" value="SGNH_hydro"/>
</dbReference>
<accession>A0ABW1UGI0</accession>
<keyword evidence="2" id="KW-0378">Hydrolase</keyword>
<evidence type="ECO:0000313" key="2">
    <source>
        <dbReference type="EMBL" id="MFC6295213.1"/>
    </source>
</evidence>
<keyword evidence="3" id="KW-1185">Reference proteome</keyword>
<protein>
    <submittedName>
        <fullName evidence="2">SGNH/GDSL hydrolase family protein</fullName>
    </submittedName>
</protein>
<reference evidence="3" key="1">
    <citation type="journal article" date="2019" name="Int. J. Syst. Evol. Microbiol.">
        <title>The Global Catalogue of Microorganisms (GCM) 10K type strain sequencing project: providing services to taxonomists for standard genome sequencing and annotation.</title>
        <authorList>
            <consortium name="The Broad Institute Genomics Platform"/>
            <consortium name="The Broad Institute Genome Sequencing Center for Infectious Disease"/>
            <person name="Wu L."/>
            <person name="Ma J."/>
        </authorList>
    </citation>
    <scope>NUCLEOTIDE SEQUENCE [LARGE SCALE GENOMIC DNA]</scope>
    <source>
        <strain evidence="3">CCM 8934</strain>
    </source>
</reference>
<evidence type="ECO:0000313" key="3">
    <source>
        <dbReference type="Proteomes" id="UP001596227"/>
    </source>
</evidence>
<dbReference type="RefSeq" id="WP_223876895.1">
    <property type="nucleotide sequence ID" value="NZ_BJDH01000003.1"/>
</dbReference>
<name>A0ABW1UGI0_9LACO</name>
<dbReference type="InterPro" id="IPR036514">
    <property type="entry name" value="SGNH_hydro_sf"/>
</dbReference>
<dbReference type="Pfam" id="PF13472">
    <property type="entry name" value="Lipase_GDSL_2"/>
    <property type="match status" value="1"/>
</dbReference>
<dbReference type="SUPFAM" id="SSF52266">
    <property type="entry name" value="SGNH hydrolase"/>
    <property type="match status" value="1"/>
</dbReference>
<dbReference type="GO" id="GO:0016787">
    <property type="term" value="F:hydrolase activity"/>
    <property type="evidence" value="ECO:0007669"/>
    <property type="project" value="UniProtKB-KW"/>
</dbReference>
<evidence type="ECO:0000259" key="1">
    <source>
        <dbReference type="Pfam" id="PF13472"/>
    </source>
</evidence>
<dbReference type="Proteomes" id="UP001596227">
    <property type="component" value="Unassembled WGS sequence"/>
</dbReference>
<gene>
    <name evidence="2" type="ORF">ACFQH1_08355</name>
</gene>
<proteinExistence type="predicted"/>
<dbReference type="Gene3D" id="3.40.50.1110">
    <property type="entry name" value="SGNH hydrolase"/>
    <property type="match status" value="1"/>
</dbReference>
<feature type="domain" description="SGNH hydrolase-type esterase" evidence="1">
    <location>
        <begin position="16"/>
        <end position="214"/>
    </location>
</feature>
<sequence length="228" mass="25355">MSIQSTNPLAGKMLYAFGSSIVNGHLANVSFVEDVAKANHLQYRKFAINGATTRTSDPNNILKQIIAAPSIIPNFIIFDSWANDAYPEIANDPKQFGEITEGFEAQLDSKTYCGGLETICKTLVTKYPSAQFILLATHKTPARELAIQEKMYQAAMTICHKWSFDVLDLFNAGSFNTFIKDYQYNYSYDQPDENGGNHAYGGSGTHPNADGYRRFYDTAVTNKLLSFV</sequence>
<dbReference type="CDD" id="cd00229">
    <property type="entry name" value="SGNH_hydrolase"/>
    <property type="match status" value="1"/>
</dbReference>
<dbReference type="EMBL" id="JBHSSB010000016">
    <property type="protein sequence ID" value="MFC6295213.1"/>
    <property type="molecule type" value="Genomic_DNA"/>
</dbReference>
<comment type="caution">
    <text evidence="2">The sequence shown here is derived from an EMBL/GenBank/DDBJ whole genome shotgun (WGS) entry which is preliminary data.</text>
</comment>